<feature type="transmembrane region" description="Helical" evidence="6">
    <location>
        <begin position="47"/>
        <end position="66"/>
    </location>
</feature>
<dbReference type="EMBL" id="SOAZ01000015">
    <property type="protein sequence ID" value="TDT52019.1"/>
    <property type="molecule type" value="Genomic_DNA"/>
</dbReference>
<dbReference type="PANTHER" id="PTHR30250:SF11">
    <property type="entry name" value="O-ANTIGEN TRANSPORTER-RELATED"/>
    <property type="match status" value="1"/>
</dbReference>
<dbReference type="Proteomes" id="UP000295325">
    <property type="component" value="Unassembled WGS sequence"/>
</dbReference>
<dbReference type="GO" id="GO:0005886">
    <property type="term" value="C:plasma membrane"/>
    <property type="evidence" value="ECO:0007669"/>
    <property type="project" value="UniProtKB-SubCell"/>
</dbReference>
<feature type="transmembrane region" description="Helical" evidence="6">
    <location>
        <begin position="20"/>
        <end position="41"/>
    </location>
</feature>
<keyword evidence="5 6" id="KW-0472">Membrane</keyword>
<dbReference type="Pfam" id="PF01943">
    <property type="entry name" value="Polysacc_synt"/>
    <property type="match status" value="1"/>
</dbReference>
<evidence type="ECO:0000313" key="7">
    <source>
        <dbReference type="EMBL" id="TDT52019.1"/>
    </source>
</evidence>
<evidence type="ECO:0000256" key="4">
    <source>
        <dbReference type="ARBA" id="ARBA00022989"/>
    </source>
</evidence>
<name>A0A4R7KCJ0_9CLOT</name>
<keyword evidence="8" id="KW-1185">Reference proteome</keyword>
<feature type="transmembrane region" description="Helical" evidence="6">
    <location>
        <begin position="120"/>
        <end position="138"/>
    </location>
</feature>
<dbReference type="RefSeq" id="WP_133628544.1">
    <property type="nucleotide sequence ID" value="NZ_SOAZ01000015.1"/>
</dbReference>
<comment type="subcellular location">
    <subcellularLocation>
        <location evidence="1">Cell membrane</location>
        <topology evidence="1">Multi-pass membrane protein</topology>
    </subcellularLocation>
</comment>
<proteinExistence type="predicted"/>
<evidence type="ECO:0000256" key="1">
    <source>
        <dbReference type="ARBA" id="ARBA00004651"/>
    </source>
</evidence>
<feature type="transmembrane region" description="Helical" evidence="6">
    <location>
        <begin position="225"/>
        <end position="245"/>
    </location>
</feature>
<keyword evidence="3 6" id="KW-0812">Transmembrane</keyword>
<gene>
    <name evidence="7" type="ORF">EDD71_11550</name>
</gene>
<feature type="transmembrane region" description="Helical" evidence="6">
    <location>
        <begin position="445"/>
        <end position="463"/>
    </location>
</feature>
<evidence type="ECO:0000256" key="3">
    <source>
        <dbReference type="ARBA" id="ARBA00022692"/>
    </source>
</evidence>
<feature type="transmembrane region" description="Helical" evidence="6">
    <location>
        <begin position="326"/>
        <end position="344"/>
    </location>
</feature>
<feature type="transmembrane region" description="Helical" evidence="6">
    <location>
        <begin position="365"/>
        <end position="385"/>
    </location>
</feature>
<dbReference type="InterPro" id="IPR002797">
    <property type="entry name" value="Polysacc_synth"/>
</dbReference>
<dbReference type="PANTHER" id="PTHR30250">
    <property type="entry name" value="PST FAMILY PREDICTED COLANIC ACID TRANSPORTER"/>
    <property type="match status" value="1"/>
</dbReference>
<feature type="transmembrane region" description="Helical" evidence="6">
    <location>
        <begin position="90"/>
        <end position="114"/>
    </location>
</feature>
<feature type="transmembrane region" description="Helical" evidence="6">
    <location>
        <begin position="422"/>
        <end position="439"/>
    </location>
</feature>
<feature type="transmembrane region" description="Helical" evidence="6">
    <location>
        <begin position="150"/>
        <end position="172"/>
    </location>
</feature>
<keyword evidence="2" id="KW-1003">Cell membrane</keyword>
<reference evidence="7 8" key="1">
    <citation type="submission" date="2019-03" db="EMBL/GenBank/DDBJ databases">
        <title>Genomic Encyclopedia of Type Strains, Phase IV (KMG-IV): sequencing the most valuable type-strain genomes for metagenomic binning, comparative biology and taxonomic classification.</title>
        <authorList>
            <person name="Goeker M."/>
        </authorList>
    </citation>
    <scope>NUCLEOTIDE SEQUENCE [LARGE SCALE GENOMIC DNA]</scope>
    <source>
        <strain evidence="7 8">DSM 24455</strain>
    </source>
</reference>
<organism evidence="7 8">
    <name type="scientific">Fonticella tunisiensis</name>
    <dbReference type="NCBI Taxonomy" id="1096341"/>
    <lineage>
        <taxon>Bacteria</taxon>
        <taxon>Bacillati</taxon>
        <taxon>Bacillota</taxon>
        <taxon>Clostridia</taxon>
        <taxon>Eubacteriales</taxon>
        <taxon>Clostridiaceae</taxon>
        <taxon>Fonticella</taxon>
    </lineage>
</organism>
<feature type="transmembrane region" description="Helical" evidence="6">
    <location>
        <begin position="299"/>
        <end position="320"/>
    </location>
</feature>
<accession>A0A4R7KCJ0</accession>
<evidence type="ECO:0000313" key="8">
    <source>
        <dbReference type="Proteomes" id="UP000295325"/>
    </source>
</evidence>
<dbReference type="InterPro" id="IPR050833">
    <property type="entry name" value="Poly_Biosynth_Transport"/>
</dbReference>
<feature type="transmembrane region" description="Helical" evidence="6">
    <location>
        <begin position="257"/>
        <end position="278"/>
    </location>
</feature>
<comment type="caution">
    <text evidence="7">The sequence shown here is derived from an EMBL/GenBank/DDBJ whole genome shotgun (WGS) entry which is preliminary data.</text>
</comment>
<sequence>MRNLSTVLNSKKIRDFSFTLGANFVSVITGIISAFLVPKYLGINDYAYLRIFTFYLGYVGFFHFGFNDGIYVRYGNYDYIDLPKEKFRSYFYFLLIFQMMISLVFLVTINIFIFDNSRRLIFDFISINLVVLNINTFFEFINQFTRRFKIYSINTILSKILYLSVVVILIIIGKNDYLSFIVSQTIINIIILLLYMLNSKDLIFGKIRNIRSNIKDFRKNFSNGFFVMIGNFMGIIILGLDRFFIDKFFNVSDFAMYSFAVSLLSLFYILLGAVNTVTYPYLARMNKDNMKQIYEIMKFILFVIISFCLSGFFILKFIVLKFIPNYIPALSITMILFPTILFNGQISIVSANFYKTLGLQKEYTLNNIIALLLGFITNFVGYKIYKSPVAIAIASFISFYLWVAYSDYFFKRKIGINLNKLYSIEMVTIILFFVTGIYLKWYAGFIIYLTILTIIIFLNKNELKNIYRAIMSK</sequence>
<dbReference type="AlphaFoldDB" id="A0A4R7KCJ0"/>
<protein>
    <submittedName>
        <fullName evidence="7">O-antigen/teichoic acid export membrane protein</fullName>
    </submittedName>
</protein>
<evidence type="ECO:0000256" key="5">
    <source>
        <dbReference type="ARBA" id="ARBA00023136"/>
    </source>
</evidence>
<evidence type="ECO:0000256" key="2">
    <source>
        <dbReference type="ARBA" id="ARBA00022475"/>
    </source>
</evidence>
<feature type="transmembrane region" description="Helical" evidence="6">
    <location>
        <begin position="178"/>
        <end position="198"/>
    </location>
</feature>
<evidence type="ECO:0000256" key="6">
    <source>
        <dbReference type="SAM" id="Phobius"/>
    </source>
</evidence>
<dbReference type="OrthoDB" id="385011at2"/>
<keyword evidence="4 6" id="KW-1133">Transmembrane helix</keyword>
<feature type="transmembrane region" description="Helical" evidence="6">
    <location>
        <begin position="391"/>
        <end position="410"/>
    </location>
</feature>